<keyword evidence="4 7" id="KW-0812">Transmembrane</keyword>
<evidence type="ECO:0000256" key="7">
    <source>
        <dbReference type="SAM" id="Phobius"/>
    </source>
</evidence>
<dbReference type="STRING" id="1108045.GORHZ_080_00120"/>
<evidence type="ECO:0000313" key="9">
    <source>
        <dbReference type="EMBL" id="GAB90033.1"/>
    </source>
</evidence>
<feature type="transmembrane region" description="Helical" evidence="7">
    <location>
        <begin position="210"/>
        <end position="235"/>
    </location>
</feature>
<accession>K6V230</accession>
<gene>
    <name evidence="9" type="ORF">GORHZ_080_00120</name>
</gene>
<protein>
    <recommendedName>
        <fullName evidence="8">VTT domain-containing protein</fullName>
    </recommendedName>
</protein>
<reference evidence="9 10" key="1">
    <citation type="submission" date="2012-08" db="EMBL/GenBank/DDBJ databases">
        <title>Whole genome shotgun sequence of Gordonia rhizosphera NBRC 16068.</title>
        <authorList>
            <person name="Takarada H."/>
            <person name="Isaki S."/>
            <person name="Hosoyama A."/>
            <person name="Tsuchikane K."/>
            <person name="Katsumata H."/>
            <person name="Baba S."/>
            <person name="Ohji S."/>
            <person name="Yamazaki S."/>
            <person name="Fujita N."/>
        </authorList>
    </citation>
    <scope>NUCLEOTIDE SEQUENCE [LARGE SCALE GENOMIC DNA]</scope>
    <source>
        <strain evidence="9 10">NBRC 16068</strain>
    </source>
</reference>
<feature type="transmembrane region" description="Helical" evidence="7">
    <location>
        <begin position="126"/>
        <end position="151"/>
    </location>
</feature>
<comment type="subcellular location">
    <subcellularLocation>
        <location evidence="1">Cell membrane</location>
        <topology evidence="1">Multi-pass membrane protein</topology>
    </subcellularLocation>
</comment>
<dbReference type="GO" id="GO:0005886">
    <property type="term" value="C:plasma membrane"/>
    <property type="evidence" value="ECO:0007669"/>
    <property type="project" value="UniProtKB-SubCell"/>
</dbReference>
<feature type="domain" description="VTT" evidence="8">
    <location>
        <begin position="106"/>
        <end position="230"/>
    </location>
</feature>
<keyword evidence="10" id="KW-1185">Reference proteome</keyword>
<evidence type="ECO:0000256" key="4">
    <source>
        <dbReference type="ARBA" id="ARBA00022692"/>
    </source>
</evidence>
<feature type="transmembrane region" description="Helical" evidence="7">
    <location>
        <begin position="87"/>
        <end position="106"/>
    </location>
</feature>
<dbReference type="InterPro" id="IPR032816">
    <property type="entry name" value="VTT_dom"/>
</dbReference>
<sequence>MSLAPAARERTHDRFRGWRRGQPVAGYLPSFRACALDRGSEYEMGERAYNGRAWWDGRGAAGAGSATGGGDVDSVQNFVVDAAHSPWIWLVLFLICALDAFFPPLPSDEVVIALSAVAASTGSPDLWPVVLVATVGAVVGDNIVYSLGRWIGVERFAWMRRPRMVAAIGRARGILGRRGAVIILTARFVPVGRVAVNLVAGGTRYPRRRFVPLIIAAAGIWAVFTVAVGSVLGSWLEDRPLLAAGVGVGFALVLGVTVDRLVAWRTTTKRRDRDGRE</sequence>
<dbReference type="Pfam" id="PF09335">
    <property type="entry name" value="VTT_dom"/>
    <property type="match status" value="1"/>
</dbReference>
<dbReference type="AlphaFoldDB" id="K6V230"/>
<evidence type="ECO:0000256" key="6">
    <source>
        <dbReference type="ARBA" id="ARBA00023136"/>
    </source>
</evidence>
<evidence type="ECO:0000313" key="10">
    <source>
        <dbReference type="Proteomes" id="UP000008363"/>
    </source>
</evidence>
<keyword evidence="5 7" id="KW-1133">Transmembrane helix</keyword>
<dbReference type="EMBL" id="BAHC01000080">
    <property type="protein sequence ID" value="GAB90033.1"/>
    <property type="molecule type" value="Genomic_DNA"/>
</dbReference>
<comment type="caution">
    <text evidence="9">The sequence shown here is derived from an EMBL/GenBank/DDBJ whole genome shotgun (WGS) entry which is preliminary data.</text>
</comment>
<dbReference type="InterPro" id="IPR051311">
    <property type="entry name" value="DedA_domain"/>
</dbReference>
<feature type="transmembrane region" description="Helical" evidence="7">
    <location>
        <begin position="241"/>
        <end position="263"/>
    </location>
</feature>
<evidence type="ECO:0000259" key="8">
    <source>
        <dbReference type="Pfam" id="PF09335"/>
    </source>
</evidence>
<dbReference type="PANTHER" id="PTHR42709:SF6">
    <property type="entry name" value="UNDECAPRENYL PHOSPHATE TRANSPORTER A"/>
    <property type="match status" value="1"/>
</dbReference>
<comment type="similarity">
    <text evidence="2">Belongs to the DedA family.</text>
</comment>
<evidence type="ECO:0000256" key="1">
    <source>
        <dbReference type="ARBA" id="ARBA00004651"/>
    </source>
</evidence>
<organism evidence="9 10">
    <name type="scientific">Gordonia rhizosphera NBRC 16068</name>
    <dbReference type="NCBI Taxonomy" id="1108045"/>
    <lineage>
        <taxon>Bacteria</taxon>
        <taxon>Bacillati</taxon>
        <taxon>Actinomycetota</taxon>
        <taxon>Actinomycetes</taxon>
        <taxon>Mycobacteriales</taxon>
        <taxon>Gordoniaceae</taxon>
        <taxon>Gordonia</taxon>
    </lineage>
</organism>
<keyword evidence="3" id="KW-1003">Cell membrane</keyword>
<dbReference type="PANTHER" id="PTHR42709">
    <property type="entry name" value="ALKALINE PHOSPHATASE LIKE PROTEIN"/>
    <property type="match status" value="1"/>
</dbReference>
<dbReference type="Proteomes" id="UP000008363">
    <property type="component" value="Unassembled WGS sequence"/>
</dbReference>
<evidence type="ECO:0000256" key="3">
    <source>
        <dbReference type="ARBA" id="ARBA00022475"/>
    </source>
</evidence>
<evidence type="ECO:0000256" key="2">
    <source>
        <dbReference type="ARBA" id="ARBA00010792"/>
    </source>
</evidence>
<name>K6V230_9ACTN</name>
<evidence type="ECO:0000256" key="5">
    <source>
        <dbReference type="ARBA" id="ARBA00022989"/>
    </source>
</evidence>
<proteinExistence type="inferred from homology"/>
<dbReference type="eggNOG" id="COG0586">
    <property type="taxonomic scope" value="Bacteria"/>
</dbReference>
<keyword evidence="6 7" id="KW-0472">Membrane</keyword>